<feature type="binding site" evidence="4">
    <location>
        <begin position="291"/>
        <end position="298"/>
    </location>
    <ligand>
        <name>FAD</name>
        <dbReference type="ChEBI" id="CHEBI:57692"/>
    </ligand>
</feature>
<dbReference type="GO" id="GO:0003677">
    <property type="term" value="F:DNA binding"/>
    <property type="evidence" value="ECO:0007669"/>
    <property type="project" value="TreeGrafter"/>
</dbReference>
<dbReference type="GO" id="GO:0071949">
    <property type="term" value="F:FAD binding"/>
    <property type="evidence" value="ECO:0007669"/>
    <property type="project" value="TreeGrafter"/>
</dbReference>
<dbReference type="InterPro" id="IPR014729">
    <property type="entry name" value="Rossmann-like_a/b/a_fold"/>
</dbReference>
<comment type="similarity">
    <text evidence="1">Belongs to the DNA photolyase class-1 family.</text>
</comment>
<dbReference type="GO" id="GO:0005737">
    <property type="term" value="C:cytoplasm"/>
    <property type="evidence" value="ECO:0007669"/>
    <property type="project" value="TreeGrafter"/>
</dbReference>
<dbReference type="AlphaFoldDB" id="A0A0G4EYQ6"/>
<dbReference type="STRING" id="1169540.A0A0G4EYQ6"/>
<dbReference type="InterPro" id="IPR002081">
    <property type="entry name" value="Cryptochrome/DNA_photolyase_1"/>
</dbReference>
<evidence type="ECO:0000256" key="2">
    <source>
        <dbReference type="ARBA" id="ARBA00022630"/>
    </source>
</evidence>
<evidence type="ECO:0000259" key="7">
    <source>
        <dbReference type="PROSITE" id="PS51645"/>
    </source>
</evidence>
<dbReference type="SUPFAM" id="SSF52425">
    <property type="entry name" value="Cryptochrome/photolyase, N-terminal domain"/>
    <property type="match status" value="1"/>
</dbReference>
<gene>
    <name evidence="8" type="ORF">Vbra_8509</name>
</gene>
<dbReference type="VEuPathDB" id="CryptoDB:Vbra_8509"/>
<dbReference type="GO" id="GO:0043153">
    <property type="term" value="P:entrainment of circadian clock by photoperiod"/>
    <property type="evidence" value="ECO:0007669"/>
    <property type="project" value="TreeGrafter"/>
</dbReference>
<reference evidence="8 9" key="1">
    <citation type="submission" date="2014-11" db="EMBL/GenBank/DDBJ databases">
        <authorList>
            <person name="Zhu J."/>
            <person name="Qi W."/>
            <person name="Song R."/>
        </authorList>
    </citation>
    <scope>NUCLEOTIDE SEQUENCE [LARGE SCALE GENOMIC DNA]</scope>
</reference>
<evidence type="ECO:0000256" key="6">
    <source>
        <dbReference type="SAM" id="MobiDB-lite"/>
    </source>
</evidence>
<evidence type="ECO:0000256" key="3">
    <source>
        <dbReference type="ARBA" id="ARBA00022827"/>
    </source>
</evidence>
<keyword evidence="9" id="KW-1185">Reference proteome</keyword>
<dbReference type="InterPro" id="IPR006050">
    <property type="entry name" value="DNA_photolyase_N"/>
</dbReference>
<dbReference type="PROSITE" id="PS51645">
    <property type="entry name" value="PHR_CRY_ALPHA_BETA"/>
    <property type="match status" value="1"/>
</dbReference>
<feature type="compositionally biased region" description="Basic residues" evidence="6">
    <location>
        <begin position="538"/>
        <end position="554"/>
    </location>
</feature>
<sequence length="554" mass="63521">MGKSAVLWFRKGLRLHDNLALLEACKDATHVYPVFIIDPHFVGPGKVGVNRYRFLLECLTDLDTSLKTKYNSRLIVLRGNPLDVMRSLLKDKQPFAVDKLCYEFDSEPYARSRDAEVTKIAKEGGVEVTVSPGHTLFDLDEILKKFKGTPPLSYGPFVKMVESIGPPQTDKDAPAAIPAPPAAVLGKVDESYSVPTLQEMGCEETPHNGVLRGGETVGLQRLHDVTRNEKWIATFEKPKTKPTDFNPASTTQMSPYMKFGCVSARKFYHHLLAIYKRHKGHSQPPVSLLGQLYWREFFYTVGYATNNYDRMAGNKICRQIAWVNNEEWIEAWQQGKTGYPWIDAAMRQLRREGWMHHLARHAVACFLTRGDLFCSWEVGAKTFDELLIDADWSINNGNWMWLSCSCFFYQFFRIYHPSTFAKKYDPTGAYVRRYVPELRHMPDKYVYEPWKAPKAVQEEAKCIIGQDYPEPIVDHAEASQECKDRMKAAYDEHKAIKRAPKSEMKPDPDDEEEDDEEGEEEDDDEDYSIYKPLDGTNKRSRKGKKASPKKKTKA</sequence>
<feature type="site" description="Electron transfer via tryptophanyl radical" evidence="5">
    <location>
        <position position="399"/>
    </location>
</feature>
<dbReference type="OrthoDB" id="435881at2759"/>
<evidence type="ECO:0000256" key="5">
    <source>
        <dbReference type="PIRSR" id="PIRSR602081-2"/>
    </source>
</evidence>
<dbReference type="Gene3D" id="3.40.50.620">
    <property type="entry name" value="HUPs"/>
    <property type="match status" value="1"/>
</dbReference>
<dbReference type="Pfam" id="PF00875">
    <property type="entry name" value="DNA_photolyase"/>
    <property type="match status" value="1"/>
</dbReference>
<evidence type="ECO:0000313" key="8">
    <source>
        <dbReference type="EMBL" id="CEM04076.1"/>
    </source>
</evidence>
<keyword evidence="3 4" id="KW-0274">FAD</keyword>
<feature type="compositionally biased region" description="Basic and acidic residues" evidence="6">
    <location>
        <begin position="493"/>
        <end position="507"/>
    </location>
</feature>
<keyword evidence="2 4" id="KW-0285">Flavoprotein</keyword>
<dbReference type="InterPro" id="IPR036134">
    <property type="entry name" value="Crypto/Photolyase_FAD-like_sf"/>
</dbReference>
<dbReference type="InterPro" id="IPR005101">
    <property type="entry name" value="Cryptochr/Photolyase_FAD-bd"/>
</dbReference>
<dbReference type="GO" id="GO:0003904">
    <property type="term" value="F:deoxyribodipyrimidine photo-lyase activity"/>
    <property type="evidence" value="ECO:0007669"/>
    <property type="project" value="TreeGrafter"/>
</dbReference>
<dbReference type="GO" id="GO:0005634">
    <property type="term" value="C:nucleus"/>
    <property type="evidence" value="ECO:0007669"/>
    <property type="project" value="TreeGrafter"/>
</dbReference>
<dbReference type="SUPFAM" id="SSF48173">
    <property type="entry name" value="Cryptochrome/photolyase FAD-binding domain"/>
    <property type="match status" value="1"/>
</dbReference>
<dbReference type="Gene3D" id="1.25.40.80">
    <property type="match status" value="1"/>
</dbReference>
<dbReference type="PANTHER" id="PTHR11455">
    <property type="entry name" value="CRYPTOCHROME"/>
    <property type="match status" value="1"/>
</dbReference>
<dbReference type="EMBL" id="CDMY01000347">
    <property type="protein sequence ID" value="CEM04076.1"/>
    <property type="molecule type" value="Genomic_DNA"/>
</dbReference>
<protein>
    <recommendedName>
        <fullName evidence="7">Photolyase/cryptochrome alpha/beta domain-containing protein</fullName>
    </recommendedName>
</protein>
<dbReference type="OMA" id="YTVFTPY"/>
<dbReference type="InterPro" id="IPR036155">
    <property type="entry name" value="Crypto/Photolyase_N_sf"/>
</dbReference>
<dbReference type="Pfam" id="PF03441">
    <property type="entry name" value="FAD_binding_7"/>
    <property type="match status" value="1"/>
</dbReference>
<dbReference type="GO" id="GO:0032922">
    <property type="term" value="P:circadian regulation of gene expression"/>
    <property type="evidence" value="ECO:0007669"/>
    <property type="project" value="TreeGrafter"/>
</dbReference>
<dbReference type="Proteomes" id="UP000041254">
    <property type="component" value="Unassembled WGS sequence"/>
</dbReference>
<feature type="site" description="Electron transfer via tryptophanyl radical" evidence="5">
    <location>
        <position position="376"/>
    </location>
</feature>
<dbReference type="PhylomeDB" id="A0A0G4EYQ6"/>
<evidence type="ECO:0000256" key="1">
    <source>
        <dbReference type="ARBA" id="ARBA00005862"/>
    </source>
</evidence>
<dbReference type="PANTHER" id="PTHR11455:SF9">
    <property type="entry name" value="CRYPTOCHROME CIRCADIAN CLOCK 5 ISOFORM X1"/>
    <property type="match status" value="1"/>
</dbReference>
<evidence type="ECO:0000256" key="4">
    <source>
        <dbReference type="PIRSR" id="PIRSR602081-1"/>
    </source>
</evidence>
<proteinExistence type="inferred from homology"/>
<comment type="cofactor">
    <cofactor evidence="4">
        <name>FAD</name>
        <dbReference type="ChEBI" id="CHEBI:57692"/>
    </cofactor>
    <text evidence="4">Binds 1 FAD per subunit.</text>
</comment>
<evidence type="ECO:0000313" key="9">
    <source>
        <dbReference type="Proteomes" id="UP000041254"/>
    </source>
</evidence>
<feature type="binding site" evidence="4">
    <location>
        <begin position="250"/>
        <end position="254"/>
    </location>
    <ligand>
        <name>FAD</name>
        <dbReference type="ChEBI" id="CHEBI:57692"/>
    </ligand>
</feature>
<feature type="compositionally biased region" description="Acidic residues" evidence="6">
    <location>
        <begin position="508"/>
        <end position="527"/>
    </location>
</feature>
<feature type="site" description="Electron transfer via tryptophanyl radical" evidence="5">
    <location>
        <position position="322"/>
    </location>
</feature>
<feature type="binding site" evidence="4">
    <location>
        <begin position="389"/>
        <end position="391"/>
    </location>
    <ligand>
        <name>FAD</name>
        <dbReference type="ChEBI" id="CHEBI:57692"/>
    </ligand>
</feature>
<feature type="region of interest" description="Disordered" evidence="6">
    <location>
        <begin position="493"/>
        <end position="554"/>
    </location>
</feature>
<feature type="domain" description="Photolyase/cryptochrome alpha/beta" evidence="7">
    <location>
        <begin position="3"/>
        <end position="136"/>
    </location>
</feature>
<accession>A0A0G4EYQ6</accession>
<dbReference type="InParanoid" id="A0A0G4EYQ6"/>
<dbReference type="Gene3D" id="1.10.579.10">
    <property type="entry name" value="DNA Cyclobutane Dipyrimidine Photolyase, subunit A, domain 3"/>
    <property type="match status" value="1"/>
</dbReference>
<organism evidence="8 9">
    <name type="scientific">Vitrella brassicaformis (strain CCMP3155)</name>
    <dbReference type="NCBI Taxonomy" id="1169540"/>
    <lineage>
        <taxon>Eukaryota</taxon>
        <taxon>Sar</taxon>
        <taxon>Alveolata</taxon>
        <taxon>Colpodellida</taxon>
        <taxon>Vitrellaceae</taxon>
        <taxon>Vitrella</taxon>
    </lineage>
</organism>
<name>A0A0G4EYQ6_VITBC</name>